<dbReference type="EMBL" id="CP050692">
    <property type="protein sequence ID" value="QIT47612.1"/>
    <property type="molecule type" value="Genomic_DNA"/>
</dbReference>
<protein>
    <submittedName>
        <fullName evidence="2">Uncharacterized protein</fullName>
    </submittedName>
</protein>
<evidence type="ECO:0000313" key="4">
    <source>
        <dbReference type="Proteomes" id="UP000502504"/>
    </source>
</evidence>
<organism evidence="2 4">
    <name type="scientific">Streptomyces antibioticus</name>
    <dbReference type="NCBI Taxonomy" id="1890"/>
    <lineage>
        <taxon>Bacteria</taxon>
        <taxon>Bacillati</taxon>
        <taxon>Actinomycetota</taxon>
        <taxon>Actinomycetes</taxon>
        <taxon>Kitasatosporales</taxon>
        <taxon>Streptomycetaceae</taxon>
        <taxon>Streptomyces</taxon>
    </lineage>
</organism>
<evidence type="ECO:0000313" key="2">
    <source>
        <dbReference type="EMBL" id="QIT47612.1"/>
    </source>
</evidence>
<evidence type="ECO:0000313" key="1">
    <source>
        <dbReference type="EMBL" id="OOQ47289.1"/>
    </source>
</evidence>
<dbReference type="EMBL" id="LHQL01000014">
    <property type="protein sequence ID" value="OOQ47289.1"/>
    <property type="molecule type" value="Genomic_DNA"/>
</dbReference>
<reference evidence="1 3" key="1">
    <citation type="submission" date="2015-07" db="EMBL/GenBank/DDBJ databases">
        <title>Draft Genome Sequence of Streptomyces antibioticus, IMRU 3720 reveals insights in the evolution of actinomycin biosynthetic gene clusters in Streptomyces.</title>
        <authorList>
            <person name="Crnovcic I."/>
            <person name="Ruckert C."/>
            <person name="Kalinowksi J."/>
            <person name="Keller U."/>
        </authorList>
    </citation>
    <scope>NUCLEOTIDE SEQUENCE [LARGE SCALE GENOMIC DNA]</scope>
    <source>
        <strain evidence="1 3">DSM 41481</strain>
    </source>
</reference>
<sequence>MTDQHNEWTQIEARAFNAVLPALRAAGEWLPLTARRAVANAVLTELKRELDALADYENRLTWHTTCEACARILDSSIRETERRERAENALARVRKACDSVRAADQGHNPAVDWVVMRVLEAIDARLVNQSAPVHCPCNGVHFPSPDSCRWCKCHRTGRTAPVPAATEATDTTKEQQ</sequence>
<keyword evidence="3" id="KW-1185">Reference proteome</keyword>
<dbReference type="RefSeq" id="WP_078635969.1">
    <property type="nucleotide sequence ID" value="NZ_CM007717.1"/>
</dbReference>
<gene>
    <name evidence="1" type="ORF">AFM16_31605</name>
    <name evidence="2" type="ORF">HCX60_32155</name>
</gene>
<accession>A0AAE6YF04</accession>
<dbReference type="Proteomes" id="UP000502504">
    <property type="component" value="Chromosome"/>
</dbReference>
<proteinExistence type="predicted"/>
<evidence type="ECO:0000313" key="3">
    <source>
        <dbReference type="Proteomes" id="UP000190306"/>
    </source>
</evidence>
<reference evidence="2 4" key="2">
    <citation type="submission" date="2020-03" db="EMBL/GenBank/DDBJ databases">
        <title>Is there a link between lipid content and antibiotic production in Streptomyces?</title>
        <authorList>
            <person name="David M."/>
            <person name="Lejeune C."/>
            <person name="Abreu S."/>
            <person name="Thibessard A."/>
            <person name="Leblond P."/>
            <person name="Chaminade P."/>
            <person name="Virolle M.-J."/>
        </authorList>
    </citation>
    <scope>NUCLEOTIDE SEQUENCE [LARGE SCALE GENOMIC DNA]</scope>
    <source>
        <strain evidence="2 4">DSM 41481</strain>
    </source>
</reference>
<name>A0AAE6YF04_STRAT</name>
<dbReference type="AlphaFoldDB" id="A0AAE6YF04"/>
<dbReference type="Proteomes" id="UP000190306">
    <property type="component" value="Chromosome"/>
</dbReference>